<dbReference type="InterPro" id="IPR021109">
    <property type="entry name" value="Peptidase_aspartic_dom_sf"/>
</dbReference>
<dbReference type="Pfam" id="PF14543">
    <property type="entry name" value="TAXi_N"/>
    <property type="match status" value="1"/>
</dbReference>
<dbReference type="Proteomes" id="UP000823775">
    <property type="component" value="Unassembled WGS sequence"/>
</dbReference>
<dbReference type="PANTHER" id="PTHR47967">
    <property type="entry name" value="OS07G0603500 PROTEIN-RELATED"/>
    <property type="match status" value="1"/>
</dbReference>
<dbReference type="SUPFAM" id="SSF50630">
    <property type="entry name" value="Acid proteases"/>
    <property type="match status" value="1"/>
</dbReference>
<dbReference type="InterPro" id="IPR033121">
    <property type="entry name" value="PEPTIDASE_A1"/>
</dbReference>
<evidence type="ECO:0000256" key="6">
    <source>
        <dbReference type="SAM" id="SignalP"/>
    </source>
</evidence>
<comment type="caution">
    <text evidence="8">The sequence shown here is derived from an EMBL/GenBank/DDBJ whole genome shotgun (WGS) entry which is preliminary data.</text>
</comment>
<evidence type="ECO:0000256" key="3">
    <source>
        <dbReference type="ARBA" id="ARBA00022750"/>
    </source>
</evidence>
<evidence type="ECO:0000313" key="9">
    <source>
        <dbReference type="Proteomes" id="UP000823775"/>
    </source>
</evidence>
<evidence type="ECO:0000256" key="4">
    <source>
        <dbReference type="ARBA" id="ARBA00022801"/>
    </source>
</evidence>
<dbReference type="CDD" id="cd05476">
    <property type="entry name" value="pepsin_A_like_plant"/>
    <property type="match status" value="1"/>
</dbReference>
<dbReference type="InterPro" id="IPR051708">
    <property type="entry name" value="Plant_Aspart_Prot_A1"/>
</dbReference>
<dbReference type="PANTHER" id="PTHR47967:SF74">
    <property type="entry name" value="ASPARTIC PROTEINASE CDR1-LIKE"/>
    <property type="match status" value="1"/>
</dbReference>
<evidence type="ECO:0000259" key="7">
    <source>
        <dbReference type="PROSITE" id="PS51767"/>
    </source>
</evidence>
<keyword evidence="9" id="KW-1185">Reference proteome</keyword>
<dbReference type="Gene3D" id="2.40.70.10">
    <property type="entry name" value="Acid Proteases"/>
    <property type="match status" value="2"/>
</dbReference>
<dbReference type="InterPro" id="IPR032799">
    <property type="entry name" value="TAXi_C"/>
</dbReference>
<evidence type="ECO:0000256" key="2">
    <source>
        <dbReference type="ARBA" id="ARBA00022670"/>
    </source>
</evidence>
<keyword evidence="6" id="KW-0732">Signal</keyword>
<protein>
    <recommendedName>
        <fullName evidence="7">Peptidase A1 domain-containing protein</fullName>
    </recommendedName>
</protein>
<comment type="similarity">
    <text evidence="1">Belongs to the peptidase A1 family.</text>
</comment>
<feature type="signal peptide" evidence="6">
    <location>
        <begin position="1"/>
        <end position="25"/>
    </location>
</feature>
<keyword evidence="2" id="KW-0645">Protease</keyword>
<evidence type="ECO:0000256" key="5">
    <source>
        <dbReference type="ARBA" id="ARBA00023180"/>
    </source>
</evidence>
<feature type="chain" id="PRO_5046899292" description="Peptidase A1 domain-containing protein" evidence="6">
    <location>
        <begin position="26"/>
        <end position="361"/>
    </location>
</feature>
<evidence type="ECO:0000313" key="8">
    <source>
        <dbReference type="EMBL" id="MCD9638917.1"/>
    </source>
</evidence>
<accession>A0ABS8UXR2</accession>
<keyword evidence="5" id="KW-0325">Glycoprotein</keyword>
<keyword evidence="4" id="KW-0378">Hydrolase</keyword>
<dbReference type="Pfam" id="PF14541">
    <property type="entry name" value="TAXi_C"/>
    <property type="match status" value="1"/>
</dbReference>
<organism evidence="8 9">
    <name type="scientific">Datura stramonium</name>
    <name type="common">Jimsonweed</name>
    <name type="synonym">Common thornapple</name>
    <dbReference type="NCBI Taxonomy" id="4076"/>
    <lineage>
        <taxon>Eukaryota</taxon>
        <taxon>Viridiplantae</taxon>
        <taxon>Streptophyta</taxon>
        <taxon>Embryophyta</taxon>
        <taxon>Tracheophyta</taxon>
        <taxon>Spermatophyta</taxon>
        <taxon>Magnoliopsida</taxon>
        <taxon>eudicotyledons</taxon>
        <taxon>Gunneridae</taxon>
        <taxon>Pentapetalae</taxon>
        <taxon>asterids</taxon>
        <taxon>lamiids</taxon>
        <taxon>Solanales</taxon>
        <taxon>Solanaceae</taxon>
        <taxon>Solanoideae</taxon>
        <taxon>Datureae</taxon>
        <taxon>Datura</taxon>
    </lineage>
</organism>
<evidence type="ECO:0000256" key="1">
    <source>
        <dbReference type="ARBA" id="ARBA00007447"/>
    </source>
</evidence>
<dbReference type="InterPro" id="IPR032861">
    <property type="entry name" value="TAXi_N"/>
</dbReference>
<feature type="domain" description="Peptidase A1" evidence="7">
    <location>
        <begin position="58"/>
        <end position="361"/>
    </location>
</feature>
<dbReference type="InterPro" id="IPR034161">
    <property type="entry name" value="Pepsin-like_plant"/>
</dbReference>
<reference evidence="8 9" key="1">
    <citation type="journal article" date="2021" name="BMC Genomics">
        <title>Datura genome reveals duplications of psychoactive alkaloid biosynthetic genes and high mutation rate following tissue culture.</title>
        <authorList>
            <person name="Rajewski A."/>
            <person name="Carter-House D."/>
            <person name="Stajich J."/>
            <person name="Litt A."/>
        </authorList>
    </citation>
    <scope>NUCLEOTIDE SEQUENCE [LARGE SCALE GENOMIC DNA]</scope>
    <source>
        <strain evidence="8">AR-01</strain>
    </source>
</reference>
<dbReference type="PROSITE" id="PS51767">
    <property type="entry name" value="PEPTIDASE_A1"/>
    <property type="match status" value="1"/>
</dbReference>
<name>A0ABS8UXR2_DATST</name>
<keyword evidence="3" id="KW-0064">Aspartyl protease</keyword>
<sequence>MAIKIPLNLFSSTLLIAFSLAIVEAKSGGFSIELIHASSKRFPASLSTNLVPHPLGAYMINFSIGTPPSFQLAVADSGSSINWVQCQPCVQCYSQDLPVFNPLNSSTYKALPCDSDRCFQNSCQGSQCTYSTSYVDQSYSFGDVATEKFTFYSARGEELSFPSIVFGCAHRSKTITHNTRTSGIMGLAFSPVSLISQISPPFGLKFSYCFVPLTQLDLPSTLTFGQNVWGTGSLFTPILVKPHIDYYFLTLLGISVGETKLDLVVNSSAIFQEGNIAIDSGATLTALPTIFYYQLKAVIKQAIKIEPLVDDNSTTLCYKDLEAVDVPPVTVHFIAADLSLSIDNLIFPNAMRDEVLEGMEK</sequence>
<proteinExistence type="inferred from homology"/>
<gene>
    <name evidence="8" type="ORF">HAX54_023090</name>
</gene>
<dbReference type="EMBL" id="JACEIK010002796">
    <property type="protein sequence ID" value="MCD9638917.1"/>
    <property type="molecule type" value="Genomic_DNA"/>
</dbReference>